<dbReference type="PANTHER" id="PTHR46332:SF5">
    <property type="entry name" value="ASPARTATE BETA-HYDROXYLASE DOMAIN CONTAINING 2"/>
    <property type="match status" value="1"/>
</dbReference>
<evidence type="ECO:0000256" key="3">
    <source>
        <dbReference type="ARBA" id="ARBA00023002"/>
    </source>
</evidence>
<dbReference type="InterPro" id="IPR027443">
    <property type="entry name" value="IPNS-like_sf"/>
</dbReference>
<dbReference type="SUPFAM" id="SSF51197">
    <property type="entry name" value="Clavaminate synthase-like"/>
    <property type="match status" value="1"/>
</dbReference>
<comment type="similarity">
    <text evidence="1">Belongs to the aspartyl/asparaginyl beta-hydroxylase family.</text>
</comment>
<dbReference type="InterPro" id="IPR007803">
    <property type="entry name" value="Asp/Arg/Pro-Hydrxlase"/>
</dbReference>
<keyword evidence="6" id="KW-1185">Reference proteome</keyword>
<comment type="caution">
    <text evidence="5">The sequence shown here is derived from an EMBL/GenBank/DDBJ whole genome shotgun (WGS) entry which is preliminary data.</text>
</comment>
<organism evidence="5 6">
    <name type="scientific">Mycobacterium triplex</name>
    <dbReference type="NCBI Taxonomy" id="47839"/>
    <lineage>
        <taxon>Bacteria</taxon>
        <taxon>Bacillati</taxon>
        <taxon>Actinomycetota</taxon>
        <taxon>Actinomycetes</taxon>
        <taxon>Mycobacteriales</taxon>
        <taxon>Mycobacteriaceae</taxon>
        <taxon>Mycobacterium</taxon>
        <taxon>Mycobacterium simiae complex</taxon>
    </lineage>
</organism>
<dbReference type="EMBL" id="LQPY01000007">
    <property type="protein sequence ID" value="ORX07452.1"/>
    <property type="molecule type" value="Genomic_DNA"/>
</dbReference>
<sequence length="261" mass="29798">MRANEMSSGTTEYKTAKLPSGRELVISLGLWILPIVDRIMMWSAATKEYQVFPNEIFSWTTHLAENWTAIRDEAQALMGDPMSIPSLREISVDHEKIAVDDRWRSFFLWGYGIRSDVNCARCPETARMLERIPGLLTAMYSVMLPGAHVPRHTGPTKAIITAHLGLIVPRERQNCRMEIGDHEVVWREGQIAIFDDMFPHEVWNDTEDHRVVLLLHVKRPLCFPGSLVRDTLFALLRASPFVRDGVRNIERWHEVGAAAAE</sequence>
<evidence type="ECO:0000313" key="6">
    <source>
        <dbReference type="Proteomes" id="UP000193710"/>
    </source>
</evidence>
<dbReference type="Proteomes" id="UP000193710">
    <property type="component" value="Unassembled WGS sequence"/>
</dbReference>
<protein>
    <recommendedName>
        <fullName evidence="4">Aspartyl/asparaginy/proline hydroxylase domain-containing protein</fullName>
    </recommendedName>
</protein>
<keyword evidence="2" id="KW-0223">Dioxygenase</keyword>
<proteinExistence type="inferred from homology"/>
<keyword evidence="3" id="KW-0560">Oxidoreductase</keyword>
<feature type="domain" description="Aspartyl/asparaginy/proline hydroxylase" evidence="4">
    <location>
        <begin position="65"/>
        <end position="220"/>
    </location>
</feature>
<dbReference type="PANTHER" id="PTHR46332">
    <property type="entry name" value="ASPARTATE BETA-HYDROXYLASE DOMAIN-CONTAINING PROTEIN 2"/>
    <property type="match status" value="1"/>
</dbReference>
<accession>A0ABX3W9J3</accession>
<reference evidence="5 6" key="1">
    <citation type="submission" date="2016-01" db="EMBL/GenBank/DDBJ databases">
        <title>The new phylogeny of the genus Mycobacterium.</title>
        <authorList>
            <person name="Tarcisio F."/>
            <person name="Conor M."/>
            <person name="Antonella G."/>
            <person name="Elisabetta G."/>
            <person name="Giulia F.S."/>
            <person name="Sara T."/>
            <person name="Anna F."/>
            <person name="Clotilde B."/>
            <person name="Roberto B."/>
            <person name="Veronica D.S."/>
            <person name="Fabio R."/>
            <person name="Monica P."/>
            <person name="Olivier J."/>
            <person name="Enrico T."/>
            <person name="Nicola S."/>
        </authorList>
    </citation>
    <scope>NUCLEOTIDE SEQUENCE [LARGE SCALE GENOMIC DNA]</scope>
    <source>
        <strain evidence="5 6">DSM 44626</strain>
    </source>
</reference>
<evidence type="ECO:0000313" key="5">
    <source>
        <dbReference type="EMBL" id="ORX07452.1"/>
    </source>
</evidence>
<name>A0ABX3W9J3_9MYCO</name>
<dbReference type="Gene3D" id="2.60.120.330">
    <property type="entry name" value="B-lactam Antibiotic, Isopenicillin N Synthase, Chain"/>
    <property type="match status" value="1"/>
</dbReference>
<evidence type="ECO:0000259" key="4">
    <source>
        <dbReference type="Pfam" id="PF05118"/>
    </source>
</evidence>
<evidence type="ECO:0000256" key="1">
    <source>
        <dbReference type="ARBA" id="ARBA00007730"/>
    </source>
</evidence>
<dbReference type="Pfam" id="PF05118">
    <property type="entry name" value="Asp_Arg_Hydrox"/>
    <property type="match status" value="1"/>
</dbReference>
<dbReference type="InterPro" id="IPR051821">
    <property type="entry name" value="Asp/Asn_beta-hydroxylase"/>
</dbReference>
<gene>
    <name evidence="5" type="ORF">AWC29_06940</name>
</gene>
<evidence type="ECO:0000256" key="2">
    <source>
        <dbReference type="ARBA" id="ARBA00022964"/>
    </source>
</evidence>